<name>A0A166LBX9_9AGAM</name>
<dbReference type="AlphaFoldDB" id="A0A166LBX9"/>
<keyword evidence="7" id="KW-0479">Metal-binding</keyword>
<dbReference type="STRING" id="436010.A0A166LBX9"/>
<protein>
    <recommendedName>
        <fullName evidence="3">Small RNA 2'-O-methyltransferase</fullName>
        <ecNumber evidence="11">2.1.1.386</ecNumber>
    </recommendedName>
</protein>
<evidence type="ECO:0000256" key="6">
    <source>
        <dbReference type="ARBA" id="ARBA00022691"/>
    </source>
</evidence>
<keyword evidence="4" id="KW-0489">Methyltransferase</keyword>
<keyword evidence="8" id="KW-0460">Magnesium</keyword>
<dbReference type="SUPFAM" id="SSF53335">
    <property type="entry name" value="S-adenosyl-L-methionine-dependent methyltransferases"/>
    <property type="match status" value="1"/>
</dbReference>
<reference evidence="14 15" key="1">
    <citation type="journal article" date="2016" name="Mol. Biol. Evol.">
        <title>Comparative Genomics of Early-Diverging Mushroom-Forming Fungi Provides Insights into the Origins of Lignocellulose Decay Capabilities.</title>
        <authorList>
            <person name="Nagy L.G."/>
            <person name="Riley R."/>
            <person name="Tritt A."/>
            <person name="Adam C."/>
            <person name="Daum C."/>
            <person name="Floudas D."/>
            <person name="Sun H."/>
            <person name="Yadav J.S."/>
            <person name="Pangilinan J."/>
            <person name="Larsson K.H."/>
            <person name="Matsuura K."/>
            <person name="Barry K."/>
            <person name="Labutti K."/>
            <person name="Kuo R."/>
            <person name="Ohm R.A."/>
            <person name="Bhattacharya S.S."/>
            <person name="Shirouzu T."/>
            <person name="Yoshinaga Y."/>
            <person name="Martin F.M."/>
            <person name="Grigoriev I.V."/>
            <person name="Hibbett D.S."/>
        </authorList>
    </citation>
    <scope>NUCLEOTIDE SEQUENCE [LARGE SCALE GENOMIC DNA]</scope>
    <source>
        <strain evidence="14 15">CBS 109695</strain>
    </source>
</reference>
<dbReference type="GO" id="GO:0005634">
    <property type="term" value="C:nucleus"/>
    <property type="evidence" value="ECO:0007669"/>
    <property type="project" value="TreeGrafter"/>
</dbReference>
<gene>
    <name evidence="14" type="ORF">FIBSPDRAFT_824286</name>
</gene>
<dbReference type="GO" id="GO:0005737">
    <property type="term" value="C:cytoplasm"/>
    <property type="evidence" value="ECO:0007669"/>
    <property type="project" value="TreeGrafter"/>
</dbReference>
<dbReference type="GO" id="GO:0030422">
    <property type="term" value="P:siRNA processing"/>
    <property type="evidence" value="ECO:0007669"/>
    <property type="project" value="TreeGrafter"/>
</dbReference>
<evidence type="ECO:0000256" key="9">
    <source>
        <dbReference type="ARBA" id="ARBA00022884"/>
    </source>
</evidence>
<organism evidence="14 15">
    <name type="scientific">Athelia psychrophila</name>
    <dbReference type="NCBI Taxonomy" id="1759441"/>
    <lineage>
        <taxon>Eukaryota</taxon>
        <taxon>Fungi</taxon>
        <taxon>Dikarya</taxon>
        <taxon>Basidiomycota</taxon>
        <taxon>Agaricomycotina</taxon>
        <taxon>Agaricomycetes</taxon>
        <taxon>Agaricomycetidae</taxon>
        <taxon>Atheliales</taxon>
        <taxon>Atheliaceae</taxon>
        <taxon>Athelia</taxon>
    </lineage>
</organism>
<evidence type="ECO:0000256" key="3">
    <source>
        <dbReference type="ARBA" id="ARBA00021330"/>
    </source>
</evidence>
<comment type="catalytic activity">
    <reaction evidence="12">
        <text>small RNA 3'-end nucleotide + S-adenosyl-L-methionine = small RNA 3'-end 2'-O-methylnucleotide + S-adenosyl-L-homocysteine + H(+)</text>
        <dbReference type="Rhea" id="RHEA:37887"/>
        <dbReference type="Rhea" id="RHEA-COMP:10415"/>
        <dbReference type="Rhea" id="RHEA-COMP:10416"/>
        <dbReference type="ChEBI" id="CHEBI:15378"/>
        <dbReference type="ChEBI" id="CHEBI:57856"/>
        <dbReference type="ChEBI" id="CHEBI:59789"/>
        <dbReference type="ChEBI" id="CHEBI:74896"/>
        <dbReference type="ChEBI" id="CHEBI:74898"/>
        <dbReference type="EC" id="2.1.1.386"/>
    </reaction>
</comment>
<keyword evidence="10" id="KW-0943">RNA-mediated gene silencing</keyword>
<accession>A0A166LBX9</accession>
<comment type="similarity">
    <text evidence="2">Belongs to the methyltransferase superfamily. HEN1 family.</text>
</comment>
<dbReference type="PANTHER" id="PTHR21404:SF3">
    <property type="entry name" value="SMALL RNA 2'-O-METHYLTRANSFERASE"/>
    <property type="match status" value="1"/>
</dbReference>
<keyword evidence="15" id="KW-1185">Reference proteome</keyword>
<evidence type="ECO:0000256" key="13">
    <source>
        <dbReference type="SAM" id="MobiDB-lite"/>
    </source>
</evidence>
<dbReference type="GO" id="GO:0046872">
    <property type="term" value="F:metal ion binding"/>
    <property type="evidence" value="ECO:0007669"/>
    <property type="project" value="UniProtKB-KW"/>
</dbReference>
<dbReference type="EC" id="2.1.1.386" evidence="11"/>
<feature type="compositionally biased region" description="Acidic residues" evidence="13">
    <location>
        <begin position="440"/>
        <end position="457"/>
    </location>
</feature>
<keyword evidence="9" id="KW-0694">RNA-binding</keyword>
<sequence>MDEDSADREPLRVTFVPELYLQRRIWVLDVLRREDVVTVVDIGCGEGELLACLSQPAPWLRSQRARTPPSISPPKLGDAAASTASKSEKEIDNLYCTQIHGLDISLADLTQAIDATAPPPPPISKSAISPSTRWEPLEVNIWQGGLECINPTFVGIECIVSTEVIEHLPPPILPFYAPVLLGVYHPRLLLVTTPSYTFNARWTPPGITERSGYPDPTRRTERVFRHHDHKFEWTIKEFEEYCQEAAGKWGYEVVTSTVGRSVDKDPWGRDEECGGASQVAEFSRKEGEEWKSIRDIKAAQFMSENFGEGGHTHTLLAKHQHPAHPLSRRPTLECAVISGAVKQKMISFRESSVRFEELWFEQDISTLCGGWIELLLDAVDADGGLMLNKEKAGADGQASMSERREDWYVERVGADSNEEPWWGGEVERKPLVHEGYISDEEENNSAEDWGDSQEPQEYDSTLPAWSMVSETRHGWGNDAGTSGWGESTTWTQQDDDIETGTEKLENVGWGSIKSDWVQ</sequence>
<evidence type="ECO:0000256" key="7">
    <source>
        <dbReference type="ARBA" id="ARBA00022723"/>
    </source>
</evidence>
<evidence type="ECO:0000256" key="8">
    <source>
        <dbReference type="ARBA" id="ARBA00022842"/>
    </source>
</evidence>
<evidence type="ECO:0000256" key="5">
    <source>
        <dbReference type="ARBA" id="ARBA00022679"/>
    </source>
</evidence>
<dbReference type="EMBL" id="KV417537">
    <property type="protein sequence ID" value="KZP22791.1"/>
    <property type="molecule type" value="Genomic_DNA"/>
</dbReference>
<evidence type="ECO:0000313" key="15">
    <source>
        <dbReference type="Proteomes" id="UP000076532"/>
    </source>
</evidence>
<comment type="cofactor">
    <cofactor evidence="1">
        <name>Mg(2+)</name>
        <dbReference type="ChEBI" id="CHEBI:18420"/>
    </cofactor>
</comment>
<dbReference type="PANTHER" id="PTHR21404">
    <property type="entry name" value="HEN1"/>
    <property type="match status" value="1"/>
</dbReference>
<evidence type="ECO:0000313" key="14">
    <source>
        <dbReference type="EMBL" id="KZP22791.1"/>
    </source>
</evidence>
<dbReference type="GO" id="GO:0003723">
    <property type="term" value="F:RNA binding"/>
    <property type="evidence" value="ECO:0007669"/>
    <property type="project" value="UniProtKB-KW"/>
</dbReference>
<dbReference type="OrthoDB" id="2154311at2759"/>
<proteinExistence type="inferred from homology"/>
<evidence type="ECO:0000256" key="12">
    <source>
        <dbReference type="ARBA" id="ARBA00048418"/>
    </source>
</evidence>
<evidence type="ECO:0000256" key="4">
    <source>
        <dbReference type="ARBA" id="ARBA00022603"/>
    </source>
</evidence>
<dbReference type="GO" id="GO:0001510">
    <property type="term" value="P:RNA methylation"/>
    <property type="evidence" value="ECO:0007669"/>
    <property type="project" value="InterPro"/>
</dbReference>
<dbReference type="InterPro" id="IPR026610">
    <property type="entry name" value="Hen1"/>
</dbReference>
<evidence type="ECO:0000256" key="2">
    <source>
        <dbReference type="ARBA" id="ARBA00009026"/>
    </source>
</evidence>
<dbReference type="Proteomes" id="UP000076532">
    <property type="component" value="Unassembled WGS sequence"/>
</dbReference>
<feature type="region of interest" description="Disordered" evidence="13">
    <location>
        <begin position="471"/>
        <end position="518"/>
    </location>
</feature>
<evidence type="ECO:0000256" key="1">
    <source>
        <dbReference type="ARBA" id="ARBA00001946"/>
    </source>
</evidence>
<dbReference type="Gene3D" id="3.40.50.150">
    <property type="entry name" value="Vaccinia Virus protein VP39"/>
    <property type="match status" value="1"/>
</dbReference>
<keyword evidence="5" id="KW-0808">Transferase</keyword>
<dbReference type="InterPro" id="IPR029063">
    <property type="entry name" value="SAM-dependent_MTases_sf"/>
</dbReference>
<feature type="region of interest" description="Disordered" evidence="13">
    <location>
        <begin position="63"/>
        <end position="83"/>
    </location>
</feature>
<feature type="region of interest" description="Disordered" evidence="13">
    <location>
        <begin position="440"/>
        <end position="459"/>
    </location>
</feature>
<keyword evidence="6" id="KW-0949">S-adenosyl-L-methionine</keyword>
<evidence type="ECO:0000256" key="10">
    <source>
        <dbReference type="ARBA" id="ARBA00023158"/>
    </source>
</evidence>
<evidence type="ECO:0000256" key="11">
    <source>
        <dbReference type="ARBA" id="ARBA00035025"/>
    </source>
</evidence>
<feature type="compositionally biased region" description="Low complexity" evidence="13">
    <location>
        <begin position="480"/>
        <end position="491"/>
    </location>
</feature>
<dbReference type="GO" id="GO:0090486">
    <property type="term" value="F:small RNA 2'-O-methyltransferase activity"/>
    <property type="evidence" value="ECO:0007669"/>
    <property type="project" value="UniProtKB-EC"/>
</dbReference>